<dbReference type="HAMAP" id="MF_01635">
    <property type="entry name" value="UbiA"/>
    <property type="match status" value="1"/>
</dbReference>
<feature type="transmembrane region" description="Helical" evidence="9">
    <location>
        <begin position="184"/>
        <end position="207"/>
    </location>
</feature>
<dbReference type="Gene3D" id="1.20.120.1780">
    <property type="entry name" value="UbiA prenyltransferase"/>
    <property type="match status" value="1"/>
</dbReference>
<dbReference type="EMBL" id="CAVNYO010000180">
    <property type="protein sequence ID" value="CAK5272007.1"/>
    <property type="molecule type" value="Genomic_DNA"/>
</dbReference>
<sequence length="311" mass="34717">MSSEESTPLLAQSEIPPATWYDYYELARLHKFPLGNILVFWPCAWGLLMAAYRAHTPLNDILVKTLLFAVGSTLLHSAACVLNDICDVDLDRQVERTRNRPLARGSISIFAASVWLIFLTSGSVGLLFLTNGTAFRYGLIGLFPLHALYPLMKRWTYWPQAWLGLAMNWGYPTAWLAVTSAMDWPVVGTFFAGTVCWSIVYDTIYGCQDIQDDLKAGIKSTSILFGSMVRPILVGFATLFLAAMAYSGFLNGQGIYFFSISIGGTALFFTWVFTTWDFRNVADCGAKFEANGNMGVIIWFGLFLDYYYKGA</sequence>
<dbReference type="CDD" id="cd13959">
    <property type="entry name" value="PT_UbiA_COQ2"/>
    <property type="match status" value="1"/>
</dbReference>
<feature type="transmembrane region" description="Helical" evidence="9">
    <location>
        <begin position="228"/>
        <end position="249"/>
    </location>
</feature>
<keyword evidence="8 9" id="KW-0472">Membrane</keyword>
<keyword evidence="11" id="KW-1185">Reference proteome</keyword>
<keyword evidence="9" id="KW-0496">Mitochondrion</keyword>
<dbReference type="FunFam" id="1.20.120.1780:FF:000001">
    <property type="entry name" value="4-hydroxybenzoate octaprenyltransferase"/>
    <property type="match status" value="1"/>
</dbReference>
<dbReference type="PANTHER" id="PTHR11048:SF28">
    <property type="entry name" value="4-HYDROXYBENZOATE POLYPRENYLTRANSFERASE, MITOCHONDRIAL"/>
    <property type="match status" value="1"/>
</dbReference>
<dbReference type="InterPro" id="IPR030470">
    <property type="entry name" value="UbiA_prenylTrfase_CS"/>
</dbReference>
<dbReference type="InterPro" id="IPR039653">
    <property type="entry name" value="Prenyltransferase"/>
</dbReference>
<evidence type="ECO:0000256" key="6">
    <source>
        <dbReference type="ARBA" id="ARBA00022692"/>
    </source>
</evidence>
<dbReference type="InterPro" id="IPR000537">
    <property type="entry name" value="UbiA_prenyltransferase"/>
</dbReference>
<keyword evidence="7 9" id="KW-1133">Transmembrane helix</keyword>
<comment type="subcellular location">
    <subcellularLocation>
        <location evidence="2">Membrane</location>
        <topology evidence="2">Multi-pass membrane protein</topology>
    </subcellularLocation>
    <subcellularLocation>
        <location evidence="9">Mitochondrion inner membrane</location>
        <topology evidence="9">Multi-pass membrane protein</topology>
        <orientation evidence="9">Matrix side</orientation>
    </subcellularLocation>
</comment>
<evidence type="ECO:0000256" key="1">
    <source>
        <dbReference type="ARBA" id="ARBA00001946"/>
    </source>
</evidence>
<comment type="pathway">
    <text evidence="9">Cofactor biosynthesis; ubiquinone biosynthesis.</text>
</comment>
<evidence type="ECO:0000256" key="9">
    <source>
        <dbReference type="HAMAP-Rule" id="MF_03189"/>
    </source>
</evidence>
<feature type="transmembrane region" description="Helical" evidence="9">
    <location>
        <begin position="34"/>
        <end position="54"/>
    </location>
</feature>
<dbReference type="GO" id="GO:0005743">
    <property type="term" value="C:mitochondrial inner membrane"/>
    <property type="evidence" value="ECO:0007669"/>
    <property type="project" value="UniProtKB-SubCell"/>
</dbReference>
<evidence type="ECO:0000256" key="5">
    <source>
        <dbReference type="ARBA" id="ARBA00022679"/>
    </source>
</evidence>
<feature type="transmembrane region" description="Helical" evidence="9">
    <location>
        <begin position="290"/>
        <end position="308"/>
    </location>
</feature>
<dbReference type="PANTHER" id="PTHR11048">
    <property type="entry name" value="PRENYLTRANSFERASES"/>
    <property type="match status" value="1"/>
</dbReference>
<keyword evidence="9" id="KW-0831">Ubiquinone biosynthesis</keyword>
<comment type="cofactor">
    <cofactor evidence="1 9">
        <name>Mg(2+)</name>
        <dbReference type="ChEBI" id="CHEBI:18420"/>
    </cofactor>
</comment>
<evidence type="ECO:0000313" key="10">
    <source>
        <dbReference type="EMBL" id="CAK5272007.1"/>
    </source>
</evidence>
<dbReference type="Proteomes" id="UP001295794">
    <property type="component" value="Unassembled WGS sequence"/>
</dbReference>
<evidence type="ECO:0000256" key="8">
    <source>
        <dbReference type="ARBA" id="ARBA00023136"/>
    </source>
</evidence>
<dbReference type="Pfam" id="PF01040">
    <property type="entry name" value="UbiA"/>
    <property type="match status" value="1"/>
</dbReference>
<gene>
    <name evidence="10" type="ORF">MYCIT1_LOCUS17494</name>
</gene>
<dbReference type="AlphaFoldDB" id="A0AAD2Q448"/>
<keyword evidence="6 9" id="KW-0812">Transmembrane</keyword>
<dbReference type="GO" id="GO:0008412">
    <property type="term" value="F:4-hydroxybenzoate polyprenyltransferase activity"/>
    <property type="evidence" value="ECO:0007669"/>
    <property type="project" value="UniProtKB-EC"/>
</dbReference>
<feature type="transmembrane region" description="Helical" evidence="9">
    <location>
        <begin position="255"/>
        <end position="278"/>
    </location>
</feature>
<feature type="transmembrane region" description="Helical" evidence="9">
    <location>
        <begin position="161"/>
        <end position="178"/>
    </location>
</feature>
<dbReference type="EC" id="2.5.1.39" evidence="9"/>
<name>A0AAD2Q448_9AGAR</name>
<protein>
    <recommendedName>
        <fullName evidence="9">4-hydroxybenzoate polyprenyltransferase, mitochondrial</fullName>
        <shortName evidence="9">4-HB polyprenyltransferase</shortName>
        <ecNumber evidence="9">2.5.1.39</ecNumber>
    </recommendedName>
    <alternativeName>
        <fullName evidence="9">Para-hydroxybenzoate--polyprenyltransferase</fullName>
        <shortName evidence="9">PHB:PPT</shortName>
        <shortName evidence="9">PHB:polyprenyltransferase</shortName>
    </alternativeName>
</protein>
<proteinExistence type="inferred from homology"/>
<dbReference type="InterPro" id="IPR044878">
    <property type="entry name" value="UbiA_sf"/>
</dbReference>
<feature type="transmembrane region" description="Helical" evidence="9">
    <location>
        <begin position="107"/>
        <end position="128"/>
    </location>
</feature>
<reference evidence="10" key="1">
    <citation type="submission" date="2023-11" db="EMBL/GenBank/DDBJ databases">
        <authorList>
            <person name="De Vega J J."/>
            <person name="De Vega J J."/>
        </authorList>
    </citation>
    <scope>NUCLEOTIDE SEQUENCE</scope>
</reference>
<evidence type="ECO:0000256" key="2">
    <source>
        <dbReference type="ARBA" id="ARBA00004141"/>
    </source>
</evidence>
<comment type="pathway">
    <text evidence="3">Secondary metabolite biosynthesis.</text>
</comment>
<keyword evidence="9" id="KW-0999">Mitochondrion inner membrane</keyword>
<evidence type="ECO:0000256" key="3">
    <source>
        <dbReference type="ARBA" id="ARBA00005179"/>
    </source>
</evidence>
<feature type="transmembrane region" description="Helical" evidence="9">
    <location>
        <begin position="134"/>
        <end position="152"/>
    </location>
</feature>
<dbReference type="FunFam" id="1.10.357.140:FF:000008">
    <property type="entry name" value="4-hydroxybenzoate octaprenyltransferase"/>
    <property type="match status" value="1"/>
</dbReference>
<dbReference type="PROSITE" id="PS00943">
    <property type="entry name" value="UBIA"/>
    <property type="match status" value="1"/>
</dbReference>
<comment type="caution">
    <text evidence="10">The sequence shown here is derived from an EMBL/GenBank/DDBJ whole genome shotgun (WGS) entry which is preliminary data.</text>
</comment>
<evidence type="ECO:0000256" key="4">
    <source>
        <dbReference type="ARBA" id="ARBA00005985"/>
    </source>
</evidence>
<comment type="similarity">
    <text evidence="4 9">Belongs to the UbiA prenyltransferase family.</text>
</comment>
<accession>A0AAD2Q448</accession>
<dbReference type="Gene3D" id="1.10.357.140">
    <property type="entry name" value="UbiA prenyltransferase"/>
    <property type="match status" value="1"/>
</dbReference>
<evidence type="ECO:0000256" key="7">
    <source>
        <dbReference type="ARBA" id="ARBA00022989"/>
    </source>
</evidence>
<keyword evidence="5 9" id="KW-0808">Transferase</keyword>
<comment type="catalytic activity">
    <reaction evidence="9">
        <text>an all-trans-polyprenyl diphosphate + 4-hydroxybenzoate = a 4-hydroxy-3-(all-trans-polyprenyl)benzoate + diphosphate</text>
        <dbReference type="Rhea" id="RHEA:44504"/>
        <dbReference type="Rhea" id="RHEA-COMP:9514"/>
        <dbReference type="Rhea" id="RHEA-COMP:9564"/>
        <dbReference type="ChEBI" id="CHEBI:17879"/>
        <dbReference type="ChEBI" id="CHEBI:33019"/>
        <dbReference type="ChEBI" id="CHEBI:58914"/>
        <dbReference type="ChEBI" id="CHEBI:78396"/>
        <dbReference type="EC" id="2.5.1.39"/>
    </reaction>
</comment>
<comment type="function">
    <text evidence="9">Catalyzes the prenylation of para-hydroxybenzoate (PHB) with an all-trans polyprenyl group. Mediates the second step in the final reaction sequence of coenzyme Q (CoQ) biosynthesis, which is the condensation of the polyisoprenoid side chain with PHB, generating the first membrane-bound Q intermediate.</text>
</comment>
<dbReference type="GO" id="GO:0008299">
    <property type="term" value="P:isoprenoid biosynthetic process"/>
    <property type="evidence" value="ECO:0007669"/>
    <property type="project" value="UniProtKB-UniRule"/>
</dbReference>
<dbReference type="GO" id="GO:0006744">
    <property type="term" value="P:ubiquinone biosynthetic process"/>
    <property type="evidence" value="ECO:0007669"/>
    <property type="project" value="UniProtKB-UniRule"/>
</dbReference>
<evidence type="ECO:0000313" key="11">
    <source>
        <dbReference type="Proteomes" id="UP001295794"/>
    </source>
</evidence>
<organism evidence="10 11">
    <name type="scientific">Mycena citricolor</name>
    <dbReference type="NCBI Taxonomy" id="2018698"/>
    <lineage>
        <taxon>Eukaryota</taxon>
        <taxon>Fungi</taxon>
        <taxon>Dikarya</taxon>
        <taxon>Basidiomycota</taxon>
        <taxon>Agaricomycotina</taxon>
        <taxon>Agaricomycetes</taxon>
        <taxon>Agaricomycetidae</taxon>
        <taxon>Agaricales</taxon>
        <taxon>Marasmiineae</taxon>
        <taxon>Mycenaceae</taxon>
        <taxon>Mycena</taxon>
    </lineage>
</organism>
<keyword evidence="9" id="KW-0414">Isoprene biosynthesis</keyword>
<dbReference type="InterPro" id="IPR006370">
    <property type="entry name" value="HB_polyprenyltransferase-like"/>
</dbReference>